<feature type="region of interest" description="RNA binding" evidence="4">
    <location>
        <begin position="272"/>
        <end position="278"/>
    </location>
</feature>
<comment type="catalytic activity">
    <reaction evidence="4">
        <text>7-aminomethyl-7-carbaguanine + guanosine(34) in tRNA = 7-aminomethyl-7-carbaguanosine(34) in tRNA + guanine</text>
        <dbReference type="Rhea" id="RHEA:24104"/>
        <dbReference type="Rhea" id="RHEA-COMP:10341"/>
        <dbReference type="Rhea" id="RHEA-COMP:10342"/>
        <dbReference type="ChEBI" id="CHEBI:16235"/>
        <dbReference type="ChEBI" id="CHEBI:58703"/>
        <dbReference type="ChEBI" id="CHEBI:74269"/>
        <dbReference type="ChEBI" id="CHEBI:82833"/>
        <dbReference type="EC" id="2.4.2.29"/>
    </reaction>
</comment>
<dbReference type="InterPro" id="IPR050076">
    <property type="entry name" value="ArchSynthase1/Queuine_TRR"/>
</dbReference>
<keyword evidence="2 4" id="KW-0808">Transferase</keyword>
<comment type="caution">
    <text evidence="6">The sequence shown here is derived from an EMBL/GenBank/DDBJ whole genome shotgun (WGS) entry which is preliminary data.</text>
</comment>
<dbReference type="HAMAP" id="MF_00168">
    <property type="entry name" value="Q_tRNA_Tgt"/>
    <property type="match status" value="1"/>
</dbReference>
<comment type="function">
    <text evidence="4">Catalyzes the base-exchange of a guanine (G) residue with the queuine precursor 7-aminomethyl-7-deazaguanine (PreQ1) at position 34 (anticodon wobble position) in tRNAs with GU(N) anticodons (tRNA-Asp, -Asn, -His and -Tyr). Catalysis occurs through a double-displacement mechanism. The nucleophile active site attacks the C1' of nucleotide 34 to detach the guanine base from the RNA, forming a covalent enzyme-RNA intermediate. The proton acceptor active site deprotonates the incoming PreQ1, allowing a nucleophilic attack on the C1' of the ribose to form the product. After dissociation, two additional enzymatic reactions on the tRNA convert PreQ1 to queuine (Q), resulting in the hypermodified nucleoside queuosine (7-(((4,5-cis-dihydroxy-2-cyclopenten-1-yl)amino)methyl)-7-deazaguanosine).</text>
</comment>
<reference evidence="6 7" key="1">
    <citation type="journal article" date="2016" name="Nat. Commun.">
        <title>Thousands of microbial genomes shed light on interconnected biogeochemical processes in an aquifer system.</title>
        <authorList>
            <person name="Anantharaman K."/>
            <person name="Brown C.T."/>
            <person name="Hug L.A."/>
            <person name="Sharon I."/>
            <person name="Castelle C.J."/>
            <person name="Probst A.J."/>
            <person name="Thomas B.C."/>
            <person name="Singh A."/>
            <person name="Wilkins M.J."/>
            <person name="Karaoz U."/>
            <person name="Brodie E.L."/>
            <person name="Williams K.H."/>
            <person name="Hubbard S.S."/>
            <person name="Banfield J.F."/>
        </authorList>
    </citation>
    <scope>NUCLEOTIDE SEQUENCE [LARGE SCALE GENOMIC DNA]</scope>
</reference>
<feature type="binding site" evidence="4">
    <location>
        <position position="360"/>
    </location>
    <ligand>
        <name>Zn(2+)</name>
        <dbReference type="ChEBI" id="CHEBI:29105"/>
    </ligand>
</feature>
<protein>
    <recommendedName>
        <fullName evidence="4">Queuine tRNA-ribosyltransferase</fullName>
        <ecNumber evidence="4">2.4.2.29</ecNumber>
    </recommendedName>
    <alternativeName>
        <fullName evidence="4">Guanine insertion enzyme</fullName>
    </alternativeName>
    <alternativeName>
        <fullName evidence="4">tRNA-guanine transglycosylase</fullName>
    </alternativeName>
</protein>
<dbReference type="Pfam" id="PF01702">
    <property type="entry name" value="TGT"/>
    <property type="match status" value="1"/>
</dbReference>
<dbReference type="Proteomes" id="UP000177486">
    <property type="component" value="Unassembled WGS sequence"/>
</dbReference>
<comment type="caution">
    <text evidence="4">Lacks conserved residue(s) required for the propagation of feature annotation.</text>
</comment>
<dbReference type="EC" id="2.4.2.29" evidence="4"/>
<feature type="binding site" evidence="4">
    <location>
        <position position="334"/>
    </location>
    <ligand>
        <name>Zn(2+)</name>
        <dbReference type="ChEBI" id="CHEBI:29105"/>
    </ligand>
</feature>
<keyword evidence="1 4" id="KW-0328">Glycosyltransferase</keyword>
<dbReference type="Gene3D" id="3.20.20.105">
    <property type="entry name" value="Queuine tRNA-ribosyltransferase-like"/>
    <property type="match status" value="1"/>
</dbReference>
<gene>
    <name evidence="4" type="primary">tgt</name>
    <name evidence="6" type="ORF">A2931_01595</name>
</gene>
<evidence type="ECO:0000313" key="7">
    <source>
        <dbReference type="Proteomes" id="UP000177486"/>
    </source>
</evidence>
<dbReference type="EMBL" id="MHMQ01000036">
    <property type="protein sequence ID" value="OGZ29476.1"/>
    <property type="molecule type" value="Genomic_DNA"/>
</dbReference>
<dbReference type="SUPFAM" id="SSF51713">
    <property type="entry name" value="tRNA-guanine transglycosylase"/>
    <property type="match status" value="1"/>
</dbReference>
<name>A0A1G2EUJ0_9BACT</name>
<dbReference type="GO" id="GO:0008616">
    <property type="term" value="P:tRNA queuosine(34) biosynthetic process"/>
    <property type="evidence" value="ECO:0007669"/>
    <property type="project" value="UniProtKB-UniRule"/>
</dbReference>
<evidence type="ECO:0000313" key="6">
    <source>
        <dbReference type="EMBL" id="OGZ29476.1"/>
    </source>
</evidence>
<organism evidence="6 7">
    <name type="scientific">Candidatus Niyogibacteria bacterium RIFCSPLOWO2_01_FULL_45_48</name>
    <dbReference type="NCBI Taxonomy" id="1801724"/>
    <lineage>
        <taxon>Bacteria</taxon>
        <taxon>Candidatus Niyogiibacteriota</taxon>
    </lineage>
</organism>
<comment type="cofactor">
    <cofactor evidence="4">
        <name>Zn(2+)</name>
        <dbReference type="ChEBI" id="CHEBI:29105"/>
    </cofactor>
    <text evidence="4">Binds 1 zinc ion per subunit.</text>
</comment>
<feature type="binding site" evidence="4">
    <location>
        <position position="331"/>
    </location>
    <ligand>
        <name>Zn(2+)</name>
        <dbReference type="ChEBI" id="CHEBI:29105"/>
    </ligand>
</feature>
<keyword evidence="4" id="KW-0479">Metal-binding</keyword>
<keyword evidence="4" id="KW-0671">Queuosine biosynthesis</keyword>
<dbReference type="UniPathway" id="UPA00392"/>
<dbReference type="InterPro" id="IPR036511">
    <property type="entry name" value="TGT-like_sf"/>
</dbReference>
<feature type="active site" description="Proton acceptor" evidence="4">
    <location>
        <position position="91"/>
    </location>
</feature>
<dbReference type="GO" id="GO:0008479">
    <property type="term" value="F:tRNA-guanosine(34) queuine transglycosylase activity"/>
    <property type="evidence" value="ECO:0007669"/>
    <property type="project" value="UniProtKB-UniRule"/>
</dbReference>
<feature type="binding site" evidence="4">
    <location>
        <begin position="91"/>
        <end position="95"/>
    </location>
    <ligand>
        <name>substrate</name>
    </ligand>
</feature>
<dbReference type="PANTHER" id="PTHR46499">
    <property type="entry name" value="QUEUINE TRNA-RIBOSYLTRANSFERASE"/>
    <property type="match status" value="1"/>
</dbReference>
<dbReference type="InterPro" id="IPR002616">
    <property type="entry name" value="tRNA_ribo_trans-like"/>
</dbReference>
<feature type="binding site" evidence="4">
    <location>
        <position position="173"/>
    </location>
    <ligand>
        <name>substrate</name>
    </ligand>
</feature>
<comment type="subunit">
    <text evidence="4">Homodimer. Within each dimer, one monomer is responsible for RNA recognition and catalysis, while the other monomer binds to the replacement base PreQ1.</text>
</comment>
<dbReference type="PANTHER" id="PTHR46499:SF1">
    <property type="entry name" value="QUEUINE TRNA-RIBOSYLTRANSFERASE"/>
    <property type="match status" value="1"/>
</dbReference>
<keyword evidence="4" id="KW-0862">Zinc</keyword>
<dbReference type="GO" id="GO:0046872">
    <property type="term" value="F:metal ion binding"/>
    <property type="evidence" value="ECO:0007669"/>
    <property type="project" value="UniProtKB-KW"/>
</dbReference>
<proteinExistence type="inferred from homology"/>
<comment type="similarity">
    <text evidence="4">Belongs to the queuine tRNA-ribosyltransferase family.</text>
</comment>
<dbReference type="InterPro" id="IPR004803">
    <property type="entry name" value="TGT"/>
</dbReference>
<dbReference type="NCBIfam" id="TIGR00430">
    <property type="entry name" value="Q_tRNA_tgt"/>
    <property type="match status" value="1"/>
</dbReference>
<dbReference type="AlphaFoldDB" id="A0A1G2EUJ0"/>
<dbReference type="GO" id="GO:0005737">
    <property type="term" value="C:cytoplasm"/>
    <property type="evidence" value="ECO:0007669"/>
    <property type="project" value="TreeGrafter"/>
</dbReference>
<evidence type="ECO:0000256" key="1">
    <source>
        <dbReference type="ARBA" id="ARBA00022676"/>
    </source>
</evidence>
<feature type="active site" description="Nucleophile" evidence="4">
    <location>
        <position position="291"/>
    </location>
</feature>
<feature type="domain" description="tRNA-guanine(15) transglycosylase-like" evidence="5">
    <location>
        <begin position="12"/>
        <end position="381"/>
    </location>
</feature>
<sequence length="381" mass="42350">MEFKVLKKSKKSKARLGILETEHGVVETPALVPVATQAAVKTLTSEDAVAAGCQILITNTFHLHLKPGEGIVKSAGGLHEFMSWPRSLMTDSGGFQVFSLGFGHDLGVGKKIKFFPKEKEILVSEHSQPKSVKITDDGVRFRSPFDGRSLFLGPKESIKIQEALGADIIFAFDECTAPLSSKEYIKKSLARTHGWAKICLESKKNKKQSLFGITQGSNFKDLRQESAKFINSLGFDGFGIGGDLGTSKKTTRDILSWTLPHLDEKKPRHLLGIGKLEDMELIIKSGVDTFDCTVPTHYARSGVVFTSSGPLNLRQSVFLKDKKPIDANCPCFVCEKYARNYISHMLRAKEITPLRLLTFHNLFYFNGFIRKIRLKIKNGTL</sequence>
<feature type="binding site" evidence="4">
    <location>
        <position position="215"/>
    </location>
    <ligand>
        <name>substrate</name>
    </ligand>
</feature>
<comment type="pathway">
    <text evidence="4">tRNA modification; tRNA-queuosine biosynthesis.</text>
</comment>
<evidence type="ECO:0000256" key="4">
    <source>
        <dbReference type="HAMAP-Rule" id="MF_00168"/>
    </source>
</evidence>
<accession>A0A1G2EUJ0</accession>
<feature type="binding site" evidence="4">
    <location>
        <position position="242"/>
    </location>
    <ligand>
        <name>substrate</name>
    </ligand>
</feature>
<evidence type="ECO:0000256" key="2">
    <source>
        <dbReference type="ARBA" id="ARBA00022679"/>
    </source>
</evidence>
<evidence type="ECO:0000256" key="3">
    <source>
        <dbReference type="ARBA" id="ARBA00022694"/>
    </source>
</evidence>
<dbReference type="NCBIfam" id="TIGR00449">
    <property type="entry name" value="tgt_general"/>
    <property type="match status" value="1"/>
</dbReference>
<feature type="binding site" evidence="4">
    <location>
        <position position="329"/>
    </location>
    <ligand>
        <name>Zn(2+)</name>
        <dbReference type="ChEBI" id="CHEBI:29105"/>
    </ligand>
</feature>
<evidence type="ECO:0000259" key="5">
    <source>
        <dbReference type="Pfam" id="PF01702"/>
    </source>
</evidence>
<keyword evidence="3 4" id="KW-0819">tRNA processing</keyword>